<dbReference type="SUPFAM" id="SSF103039">
    <property type="entry name" value="CheC-like"/>
    <property type="match status" value="1"/>
</dbReference>
<organism evidence="3 4">
    <name type="scientific">Skermanella cutis</name>
    <dbReference type="NCBI Taxonomy" id="2775420"/>
    <lineage>
        <taxon>Bacteria</taxon>
        <taxon>Pseudomonadati</taxon>
        <taxon>Pseudomonadota</taxon>
        <taxon>Alphaproteobacteria</taxon>
        <taxon>Rhodospirillales</taxon>
        <taxon>Azospirillaceae</taxon>
        <taxon>Skermanella</taxon>
    </lineage>
</organism>
<protein>
    <submittedName>
        <fullName evidence="3">Chemotaxis protein CheX</fullName>
    </submittedName>
</protein>
<dbReference type="Gene3D" id="3.40.1550.10">
    <property type="entry name" value="CheC-like"/>
    <property type="match status" value="1"/>
</dbReference>
<dbReference type="Proteomes" id="UP000595197">
    <property type="component" value="Chromosome"/>
</dbReference>
<dbReference type="Pfam" id="PF13690">
    <property type="entry name" value="CheX"/>
    <property type="match status" value="1"/>
</dbReference>
<keyword evidence="4" id="KW-1185">Reference proteome</keyword>
<sequence>MSALEHGITEEAVTTFVAEALASFPEPPSPALSRTDARVVLAQARLSGAWNGTVAVRVPSPLAACLASALFGIPAEETTPAERTDVVAELCNTVAGNVKGLVRGAAVLSLPSVAERGPEAMGHHTASPAGVVAVNLVHPFLGRFIVVQIIEHRDGEP</sequence>
<accession>A0ABX7B3N2</accession>
<dbReference type="EMBL" id="CP067420">
    <property type="protein sequence ID" value="QQP88946.1"/>
    <property type="molecule type" value="Genomic_DNA"/>
</dbReference>
<gene>
    <name evidence="3" type="ORF">IGS68_23515</name>
</gene>
<dbReference type="InterPro" id="IPR028976">
    <property type="entry name" value="CheC-like_sf"/>
</dbReference>
<evidence type="ECO:0000259" key="2">
    <source>
        <dbReference type="Pfam" id="PF13690"/>
    </source>
</evidence>
<reference evidence="3" key="1">
    <citation type="submission" date="2021-02" db="EMBL/GenBank/DDBJ databases">
        <title>Skermanella TT6 skin isolate.</title>
        <authorList>
            <person name="Lee K."/>
            <person name="Ganzorig M."/>
        </authorList>
    </citation>
    <scope>NUCLEOTIDE SEQUENCE</scope>
    <source>
        <strain evidence="3">TT6</strain>
    </source>
</reference>
<dbReference type="InterPro" id="IPR028051">
    <property type="entry name" value="CheX-like_dom"/>
</dbReference>
<dbReference type="RefSeq" id="WP_201074563.1">
    <property type="nucleotide sequence ID" value="NZ_CP067420.1"/>
</dbReference>
<feature type="domain" description="Chemotaxis phosphatase CheX-like" evidence="2">
    <location>
        <begin position="41"/>
        <end position="132"/>
    </location>
</feature>
<name>A0ABX7B3N2_9PROT</name>
<evidence type="ECO:0000256" key="1">
    <source>
        <dbReference type="ARBA" id="ARBA00022500"/>
    </source>
</evidence>
<evidence type="ECO:0000313" key="4">
    <source>
        <dbReference type="Proteomes" id="UP000595197"/>
    </source>
</evidence>
<evidence type="ECO:0000313" key="3">
    <source>
        <dbReference type="EMBL" id="QQP88946.1"/>
    </source>
</evidence>
<proteinExistence type="predicted"/>
<keyword evidence="1" id="KW-0145">Chemotaxis</keyword>